<dbReference type="PANTHER" id="PTHR12290">
    <property type="entry name" value="CORNICHON-RELATED"/>
    <property type="match status" value="1"/>
</dbReference>
<accession>A0A1V0QG54</accession>
<dbReference type="SUPFAM" id="SSF102645">
    <property type="entry name" value="CoaB-like"/>
    <property type="match status" value="1"/>
</dbReference>
<dbReference type="Proteomes" id="UP000319767">
    <property type="component" value="Segment"/>
</dbReference>
<evidence type="ECO:0000259" key="2">
    <source>
        <dbReference type="Pfam" id="PF04127"/>
    </source>
</evidence>
<name>A0A1V0QG54_CNPV</name>
<gene>
    <name evidence="3" type="primary">SWPV2-092</name>
</gene>
<dbReference type="GO" id="GO:0015937">
    <property type="term" value="P:coenzyme A biosynthetic process"/>
    <property type="evidence" value="ECO:0007669"/>
    <property type="project" value="UniProtKB-ARBA"/>
</dbReference>
<dbReference type="Gene3D" id="3.40.50.10300">
    <property type="entry name" value="CoaB-like"/>
    <property type="match status" value="1"/>
</dbReference>
<sequence>MEEQKDNIKNWIKIQHDKKRKVVLVASGGTRVSLEKNPVRFLENFSTGMRGAISVEKFIASGYAVCFLHRDSSLFPWSRNLPSGRALLDMFKVKKISEGRQDSFQGLAPRRETSQDSFQGCEDSSSKSSQSERPSQEVFSLKDEDTNSTMVDGLKSYKKAIDDEMLLVIDFTCLYEYLKLLQYISESLSLMGEDAMIYLAAAVSDFYIPYEDMPEHKMESEGDEIMIKMKTVPKMLSHLVDEWAPNAFVVSFKLETNDSIVVSKARDALNKYKHHVVIANLMKDRRTNVIIITKDSEHNLVLSEKEKLDGEVIEDKIITSLIRLHYNFIVKRYSVTQGK</sequence>
<organism evidence="3">
    <name type="scientific">Shearwaterpox virus</name>
    <dbReference type="NCBI Taxonomy" id="1974596"/>
    <lineage>
        <taxon>Viruses</taxon>
        <taxon>Varidnaviria</taxon>
        <taxon>Bamfordvirae</taxon>
        <taxon>Nucleocytoviricota</taxon>
        <taxon>Pokkesviricetes</taxon>
        <taxon>Chitovirales</taxon>
        <taxon>Poxviridae</taxon>
        <taxon>Chordopoxvirinae</taxon>
        <taxon>Avipoxvirus</taxon>
        <taxon>Avipoxvirus canarypox</taxon>
        <taxon>Canarypox virus</taxon>
    </lineage>
</organism>
<evidence type="ECO:0000256" key="1">
    <source>
        <dbReference type="SAM" id="MobiDB-lite"/>
    </source>
</evidence>
<reference evidence="3" key="1">
    <citation type="journal article" date="2017" name="BMC Genomics">
        <title>Genomic characterization of two novel pathogenic avipoxviruses isolated from pacific shearwaters (Ardenna spp.).</title>
        <authorList>
            <person name="Sarker S."/>
            <person name="Das S."/>
            <person name="Lavers J.L."/>
            <person name="Hutton I."/>
            <person name="Helbig K."/>
            <person name="Imbery J."/>
            <person name="Upton C."/>
            <person name="Raidal S.R."/>
        </authorList>
    </citation>
    <scope>NUCLEOTIDE SEQUENCE [LARGE SCALE GENOMIC DNA]</scope>
    <source>
        <strain evidence="3">SWPV-2</strain>
    </source>
</reference>
<dbReference type="GO" id="GO:0003824">
    <property type="term" value="F:catalytic activity"/>
    <property type="evidence" value="ECO:0007669"/>
    <property type="project" value="UniProtKB-ARBA"/>
</dbReference>
<feature type="region of interest" description="Disordered" evidence="1">
    <location>
        <begin position="104"/>
        <end position="142"/>
    </location>
</feature>
<protein>
    <submittedName>
        <fullName evidence="3">SWPV2-ORF092</fullName>
    </submittedName>
</protein>
<dbReference type="InterPro" id="IPR035929">
    <property type="entry name" value="CoaB-like_sf"/>
</dbReference>
<dbReference type="EMBL" id="KX857215">
    <property type="protein sequence ID" value="ARE67315.1"/>
    <property type="molecule type" value="Genomic_DNA"/>
</dbReference>
<feature type="domain" description="DNA/pantothenate metabolism flavoprotein C-terminal" evidence="2">
    <location>
        <begin position="193"/>
        <end position="314"/>
    </location>
</feature>
<evidence type="ECO:0000313" key="3">
    <source>
        <dbReference type="EMBL" id="ARE67315.1"/>
    </source>
</evidence>
<dbReference type="Pfam" id="PF04127">
    <property type="entry name" value="DFP"/>
    <property type="match status" value="1"/>
</dbReference>
<proteinExistence type="predicted"/>
<dbReference type="InterPro" id="IPR007085">
    <property type="entry name" value="DNA/pantothenate-metab_flavo_C"/>
</dbReference>